<dbReference type="EMBL" id="LPLZ01000033">
    <property type="protein sequence ID" value="KWN18015.1"/>
    <property type="molecule type" value="Genomic_DNA"/>
</dbReference>
<accession>A0A108EV23</accession>
<evidence type="ECO:0000259" key="1">
    <source>
        <dbReference type="Pfam" id="PF13503"/>
    </source>
</evidence>
<sequence>MNSAHEMIAPATGTQGGDGLLVSLRSAVETHGNKCFLVVDPSLRALEDNRAEGALFSQPKRASVPVGHDAFAPEHWPCLIELDLSTATGTALLAESVRAALADRLPESLARGQGQRTGGWLVGADSLQDVVDHWSTSLVQFDNLGRRCLLRFYDARVLALMWPALSPVQRRRLLGPVQTWYALDACAELVTYTAPGRSQSDLEIEDAQWIEFHRHGIINRALALFMNDAGRQPTQQEVQAAVDSAGRAEQYGLRDHEDKIAFVGHSLAWHSSFDAHPAMRSVLEEVSRGAMYGAAVSELDSRVVEEIRRGTWFKSHH</sequence>
<proteinExistence type="predicted"/>
<dbReference type="RefSeq" id="WP_155639186.1">
    <property type="nucleotide sequence ID" value="NZ_LPGT01000009.1"/>
</dbReference>
<evidence type="ECO:0000313" key="2">
    <source>
        <dbReference type="EMBL" id="KWN18015.1"/>
    </source>
</evidence>
<dbReference type="Pfam" id="PF13503">
    <property type="entry name" value="DUF4123"/>
    <property type="match status" value="1"/>
</dbReference>
<gene>
    <name evidence="2" type="ORF">WT83_11070</name>
</gene>
<dbReference type="Proteomes" id="UP000068016">
    <property type="component" value="Unassembled WGS sequence"/>
</dbReference>
<reference evidence="2 3" key="1">
    <citation type="submission" date="2015-11" db="EMBL/GenBank/DDBJ databases">
        <title>Expanding the genomic diversity of Burkholderia species for the development of highly accurate diagnostics.</title>
        <authorList>
            <person name="Sahl J."/>
            <person name="Keim P."/>
            <person name="Wagner D."/>
        </authorList>
    </citation>
    <scope>NUCLEOTIDE SEQUENCE [LARGE SCALE GENOMIC DNA]</scope>
    <source>
        <strain evidence="2 3">MSMB793WGS</strain>
    </source>
</reference>
<dbReference type="AlphaFoldDB" id="A0A108EV23"/>
<evidence type="ECO:0000313" key="3">
    <source>
        <dbReference type="Proteomes" id="UP000068016"/>
    </source>
</evidence>
<name>A0A108EV23_9BURK</name>
<dbReference type="InterPro" id="IPR025391">
    <property type="entry name" value="DUF4123"/>
</dbReference>
<feature type="domain" description="DUF4123" evidence="1">
    <location>
        <begin position="77"/>
        <end position="171"/>
    </location>
</feature>
<organism evidence="2 3">
    <name type="scientific">Burkholderia territorii</name>
    <dbReference type="NCBI Taxonomy" id="1503055"/>
    <lineage>
        <taxon>Bacteria</taxon>
        <taxon>Pseudomonadati</taxon>
        <taxon>Pseudomonadota</taxon>
        <taxon>Betaproteobacteria</taxon>
        <taxon>Burkholderiales</taxon>
        <taxon>Burkholderiaceae</taxon>
        <taxon>Burkholderia</taxon>
        <taxon>Burkholderia cepacia complex</taxon>
    </lineage>
</organism>
<comment type="caution">
    <text evidence="2">The sequence shown here is derived from an EMBL/GenBank/DDBJ whole genome shotgun (WGS) entry which is preliminary data.</text>
</comment>
<protein>
    <recommendedName>
        <fullName evidence="1">DUF4123 domain-containing protein</fullName>
    </recommendedName>
</protein>